<dbReference type="RefSeq" id="YP_010648850.1">
    <property type="nucleotide sequence ID" value="NC_070762.1"/>
</dbReference>
<keyword evidence="2" id="KW-1185">Reference proteome</keyword>
<accession>A0A5Q2F0M8</accession>
<gene>
    <name evidence="1" type="primary">170</name>
    <name evidence="1" type="ORF">SEA_SIXAMA_170</name>
</gene>
<proteinExistence type="predicted"/>
<name>A0A5Q2F0M8_9CAUD</name>
<dbReference type="EMBL" id="MN484601">
    <property type="protein sequence ID" value="QGF20320.1"/>
    <property type="molecule type" value="Genomic_DNA"/>
</dbReference>
<dbReference type="GeneID" id="77924337"/>
<evidence type="ECO:0000313" key="2">
    <source>
        <dbReference type="Proteomes" id="UP000400849"/>
    </source>
</evidence>
<sequence>MSHESLSPTDVFRGTILSVDPGEHNGICVLDLYSSTRSDSPWPKLNGYFVKTKAFLTAEGDNELIDFAFDAIRTYKNRPLYITVEHFVFTRTSMMGGSRGAIEMTGAIKAIRRLHAPEVKLFTDQKPADAKLIKNSVLEQLGIKVKGDKSTDHAHMAAKHALVLALRIKKGEIL</sequence>
<organism evidence="1 2">
    <name type="scientific">Gordonia phage Sixama</name>
    <dbReference type="NCBI Taxonomy" id="2653271"/>
    <lineage>
        <taxon>Viruses</taxon>
        <taxon>Duplodnaviria</taxon>
        <taxon>Heunggongvirae</taxon>
        <taxon>Uroviricota</taxon>
        <taxon>Caudoviricetes</taxon>
        <taxon>Sixamavirus</taxon>
        <taxon>Sixamavirus sixama</taxon>
    </lineage>
</organism>
<dbReference type="Proteomes" id="UP000400849">
    <property type="component" value="Segment"/>
</dbReference>
<evidence type="ECO:0000313" key="1">
    <source>
        <dbReference type="EMBL" id="QGF20320.1"/>
    </source>
</evidence>
<protein>
    <submittedName>
        <fullName evidence="1">Uncharacterized protein</fullName>
    </submittedName>
</protein>
<reference evidence="1 2" key="1">
    <citation type="submission" date="2019-09" db="EMBL/GenBank/DDBJ databases">
        <authorList>
            <person name="Christie C.A."/>
            <person name="Diallo A.S."/>
            <person name="Dixon Z."/>
            <person name="McIntosh P.M."/>
            <person name="Murthy K.H."/>
            <person name="Rosen M.G."/>
            <person name="Simpson L.M."/>
            <person name="Koustas K."/>
            <person name="Fogarty M.P."/>
            <person name="Molloy S.D."/>
            <person name="Garlena R.A."/>
            <person name="Russell D.A."/>
            <person name="Pope W.H."/>
            <person name="Jacobs-Sera D."/>
            <person name="Hatfull G.F."/>
        </authorList>
    </citation>
    <scope>NUCLEOTIDE SEQUENCE [LARGE SCALE GENOMIC DNA]</scope>
</reference>
<dbReference type="KEGG" id="vg:77924337"/>